<proteinExistence type="predicted"/>
<reference evidence="1" key="1">
    <citation type="submission" date="2022-10" db="EMBL/GenBank/DDBJ databases">
        <title>Culturing micro-colonial fungi from biological soil crusts in the Mojave desert and describing Neophaeococcomyces mojavensis, and introducing the new genera and species Taxawa tesnikishii.</title>
        <authorList>
            <person name="Kurbessoian T."/>
            <person name="Stajich J.E."/>
        </authorList>
    </citation>
    <scope>NUCLEOTIDE SEQUENCE</scope>
    <source>
        <strain evidence="1">JES_112</strain>
    </source>
</reference>
<protein>
    <submittedName>
        <fullName evidence="1">Uncharacterized protein</fullName>
    </submittedName>
</protein>
<keyword evidence="2" id="KW-1185">Reference proteome</keyword>
<comment type="caution">
    <text evidence="1">The sequence shown here is derived from an EMBL/GenBank/DDBJ whole genome shotgun (WGS) entry which is preliminary data.</text>
</comment>
<dbReference type="Proteomes" id="UP001172386">
    <property type="component" value="Unassembled WGS sequence"/>
</dbReference>
<organism evidence="1 2">
    <name type="scientific">Neophaeococcomyces mojaviensis</name>
    <dbReference type="NCBI Taxonomy" id="3383035"/>
    <lineage>
        <taxon>Eukaryota</taxon>
        <taxon>Fungi</taxon>
        <taxon>Dikarya</taxon>
        <taxon>Ascomycota</taxon>
        <taxon>Pezizomycotina</taxon>
        <taxon>Eurotiomycetes</taxon>
        <taxon>Chaetothyriomycetidae</taxon>
        <taxon>Chaetothyriales</taxon>
        <taxon>Chaetothyriales incertae sedis</taxon>
        <taxon>Neophaeococcomyces</taxon>
    </lineage>
</organism>
<name>A0ACC2ZQJ4_9EURO</name>
<evidence type="ECO:0000313" key="2">
    <source>
        <dbReference type="Proteomes" id="UP001172386"/>
    </source>
</evidence>
<gene>
    <name evidence="1" type="ORF">H2198_010848</name>
</gene>
<sequence length="854" mass="96097">MADQEQIGRPGQGAQTRSHCWSQPSPGAGSTADSTGYSRKHDQHCTDESLGCCADSEGQSLARQCLHQLRYYLSALQHPITEYVAAELTSRWMRIAPPLTLLQKNVLQIGEDGEPRHTSMLAVRHVRVPPEGWAELTRRKPGNEIKPASRMVTKLQEGLVPQHHMLTGITTSHSLLDRSSTERLDEKHLKCDADVEVCRRCAKSQQVCVRDAPKIKFGRTTGPRTFARNQVWLATPSSPGALLNSRIFRAHTATNTGLTAGLKFFDETVDTIANYHDISNNHISIEPSNDPNSVGHVSEVTSPIEFPRLPTPTAQVEIRSDVPDNLSVSSMMTQSQAIYHRLSESVPPVGPYTSRARSRPSSLRDFGGSNQQQTNSTYLSKDTSPHEDRATTAFLRAILVRYYTENLAHWFDLNDPLRHFTRVVPLRSRHSRPLLNAILTASARQLVRARRHRNEAGAIQWQEHVLSDLNEELVMQIQNECIRELLELSLDPEQVMSADLLAAAVILRTDEEMDALFREDGADDQVFLGVIHAYIDAQVACVVSRVPESGNADSIQSFDHIDSTRSLPSEHNNESPEVPSFPVSYESLHHLSHEFGPYSHSLEANSSRALRQACFWAACRQDVHASMYKQKPINFPLEYCNALRSLAPAEDYVWTIRTIVFCADVLEYCYGRRSGRKEVRPAYTDHRHWRILKQRAMDIAECLPNSFEPAYFSEPNIEAGEVFPQIWFQDPCYATGTGHLELAQILLTAFDPSIPRLGLGKLVAHRDMSKRVERTVLRLCGIAISNRKTPPNFINAFVAIVSYGEYITNLQQQTAILQLMDTMQFEFAYYTARVADGLKHAWNQYSAGVDDINR</sequence>
<evidence type="ECO:0000313" key="1">
    <source>
        <dbReference type="EMBL" id="KAJ9649830.1"/>
    </source>
</evidence>
<accession>A0ACC2ZQJ4</accession>
<dbReference type="EMBL" id="JAPDRQ010000433">
    <property type="protein sequence ID" value="KAJ9649830.1"/>
    <property type="molecule type" value="Genomic_DNA"/>
</dbReference>